<feature type="compositionally biased region" description="Low complexity" evidence="1">
    <location>
        <begin position="29"/>
        <end position="48"/>
    </location>
</feature>
<dbReference type="SUPFAM" id="SSF56219">
    <property type="entry name" value="DNase I-like"/>
    <property type="match status" value="1"/>
</dbReference>
<feature type="compositionally biased region" description="Polar residues" evidence="1">
    <location>
        <begin position="88"/>
        <end position="111"/>
    </location>
</feature>
<dbReference type="OrthoDB" id="5588509at2759"/>
<accession>A0A2G5B8N9</accession>
<dbReference type="InterPro" id="IPR005135">
    <property type="entry name" value="Endo/exonuclease/phosphatase"/>
</dbReference>
<organism evidence="3 4">
    <name type="scientific">Coemansia reversa (strain ATCC 12441 / NRRL 1564)</name>
    <dbReference type="NCBI Taxonomy" id="763665"/>
    <lineage>
        <taxon>Eukaryota</taxon>
        <taxon>Fungi</taxon>
        <taxon>Fungi incertae sedis</taxon>
        <taxon>Zoopagomycota</taxon>
        <taxon>Kickxellomycotina</taxon>
        <taxon>Kickxellomycetes</taxon>
        <taxon>Kickxellales</taxon>
        <taxon>Kickxellaceae</taxon>
        <taxon>Coemansia</taxon>
    </lineage>
</organism>
<dbReference type="Gene3D" id="3.60.10.10">
    <property type="entry name" value="Endonuclease/exonuclease/phosphatase"/>
    <property type="match status" value="1"/>
</dbReference>
<sequence length="479" mass="53220">MRITRPPAYPSSLHYAAPQGRLTSIYRATPSAHPTSSHSAAPSARPTSLHGAASSARTLPARNDVPIADPPTTHTPTPTPRHPANAAHIQQRNTVTAPSRQQNISRSSHLQRQPRPIPAPDRTPTVDSAPVAAPTLPPPGASQTGPAAQSRSQRAAAHVQHATRTRDIPNLELFCQNVNRLRIGGTAYMSAEDRRNNTRRYRMSNDREVKLATLLSKLRRSSSRNSDAVNIAFLQEFKMIDAPSEVLAHRYPEYQVFAARPRTNQLGTHDTAILVHRELAEARLEEAASCARATFVTLPDFGLLLVSLHGPFKREADDFHQEIVATTALYVDAGWSPIIAGDFNIAPSPADRLTWTSENNREPALLQMYSDTLDVANACETLISDIRDSEVTEDHIPHYTFKRVVGDTVTYMSRIDHIFVPSQMLDNNDALYAATDPGDFSDHKEITLRIPFTQRPQYFTHRSYRLPHDFMSDPINARE</sequence>
<evidence type="ECO:0000256" key="1">
    <source>
        <dbReference type="SAM" id="MobiDB-lite"/>
    </source>
</evidence>
<proteinExistence type="predicted"/>
<evidence type="ECO:0000313" key="4">
    <source>
        <dbReference type="Proteomes" id="UP000242474"/>
    </source>
</evidence>
<feature type="compositionally biased region" description="Low complexity" evidence="1">
    <location>
        <begin position="147"/>
        <end position="157"/>
    </location>
</feature>
<gene>
    <name evidence="3" type="ORF">COEREDRAFT_9326</name>
</gene>
<dbReference type="Pfam" id="PF03372">
    <property type="entry name" value="Exo_endo_phos"/>
    <property type="match status" value="1"/>
</dbReference>
<feature type="non-terminal residue" evidence="3">
    <location>
        <position position="479"/>
    </location>
</feature>
<keyword evidence="4" id="KW-1185">Reference proteome</keyword>
<dbReference type="GO" id="GO:0003824">
    <property type="term" value="F:catalytic activity"/>
    <property type="evidence" value="ECO:0007669"/>
    <property type="project" value="InterPro"/>
</dbReference>
<feature type="region of interest" description="Disordered" evidence="1">
    <location>
        <begin position="29"/>
        <end position="163"/>
    </location>
</feature>
<name>A0A2G5B8N9_COERN</name>
<evidence type="ECO:0000313" key="3">
    <source>
        <dbReference type="EMBL" id="PIA15386.1"/>
    </source>
</evidence>
<dbReference type="EMBL" id="KZ303507">
    <property type="protein sequence ID" value="PIA15386.1"/>
    <property type="molecule type" value="Genomic_DNA"/>
</dbReference>
<dbReference type="Proteomes" id="UP000242474">
    <property type="component" value="Unassembled WGS sequence"/>
</dbReference>
<dbReference type="AlphaFoldDB" id="A0A2G5B8N9"/>
<dbReference type="InterPro" id="IPR036691">
    <property type="entry name" value="Endo/exonu/phosph_ase_sf"/>
</dbReference>
<feature type="domain" description="Endonuclease/exonuclease/phosphatase" evidence="2">
    <location>
        <begin position="211"/>
        <end position="443"/>
    </location>
</feature>
<reference evidence="3 4" key="1">
    <citation type="journal article" date="2015" name="Genome Biol. Evol.">
        <title>Phylogenomic analyses indicate that early fungi evolved digesting cell walls of algal ancestors of land plants.</title>
        <authorList>
            <person name="Chang Y."/>
            <person name="Wang S."/>
            <person name="Sekimoto S."/>
            <person name="Aerts A.L."/>
            <person name="Choi C."/>
            <person name="Clum A."/>
            <person name="LaButti K.M."/>
            <person name="Lindquist E.A."/>
            <person name="Yee Ngan C."/>
            <person name="Ohm R.A."/>
            <person name="Salamov A.A."/>
            <person name="Grigoriev I.V."/>
            <person name="Spatafora J.W."/>
            <person name="Berbee M.L."/>
        </authorList>
    </citation>
    <scope>NUCLEOTIDE SEQUENCE [LARGE SCALE GENOMIC DNA]</scope>
    <source>
        <strain evidence="3 4">NRRL 1564</strain>
    </source>
</reference>
<protein>
    <recommendedName>
        <fullName evidence="2">Endonuclease/exonuclease/phosphatase domain-containing protein</fullName>
    </recommendedName>
</protein>
<evidence type="ECO:0000259" key="2">
    <source>
        <dbReference type="Pfam" id="PF03372"/>
    </source>
</evidence>